<keyword evidence="3" id="KW-1185">Reference proteome</keyword>
<dbReference type="EMBL" id="JAIQCJ010000074">
    <property type="protein sequence ID" value="KAJ8798417.1"/>
    <property type="molecule type" value="Genomic_DNA"/>
</dbReference>
<evidence type="ECO:0000313" key="2">
    <source>
        <dbReference type="EMBL" id="KAJ8798417.1"/>
    </source>
</evidence>
<feature type="region of interest" description="Disordered" evidence="1">
    <location>
        <begin position="1"/>
        <end position="145"/>
    </location>
</feature>
<protein>
    <submittedName>
        <fullName evidence="2">Uncharacterized protein</fullName>
    </submittedName>
</protein>
<proteinExistence type="predicted"/>
<feature type="compositionally biased region" description="Low complexity" evidence="1">
    <location>
        <begin position="113"/>
        <end position="125"/>
    </location>
</feature>
<reference evidence="2 3" key="1">
    <citation type="submission" date="2022-11" db="EMBL/GenBank/DDBJ databases">
        <title>Whole genome sequence of Eschrichtius robustus ER-17-0199.</title>
        <authorList>
            <person name="Bruniche-Olsen A."/>
            <person name="Black A.N."/>
            <person name="Fields C.J."/>
            <person name="Walden K."/>
            <person name="Dewoody J.A."/>
        </authorList>
    </citation>
    <scope>NUCLEOTIDE SEQUENCE [LARGE SCALE GENOMIC DNA]</scope>
    <source>
        <strain evidence="2">ER-17-0199</strain>
        <tissue evidence="2">Blubber</tissue>
    </source>
</reference>
<gene>
    <name evidence="2" type="ORF">J1605_001542</name>
</gene>
<name>A0AB34I1J9_ESCRO</name>
<evidence type="ECO:0000313" key="3">
    <source>
        <dbReference type="Proteomes" id="UP001159641"/>
    </source>
</evidence>
<organism evidence="2 3">
    <name type="scientific">Eschrichtius robustus</name>
    <name type="common">California gray whale</name>
    <name type="synonym">Eschrichtius gibbosus</name>
    <dbReference type="NCBI Taxonomy" id="9764"/>
    <lineage>
        <taxon>Eukaryota</taxon>
        <taxon>Metazoa</taxon>
        <taxon>Chordata</taxon>
        <taxon>Craniata</taxon>
        <taxon>Vertebrata</taxon>
        <taxon>Euteleostomi</taxon>
        <taxon>Mammalia</taxon>
        <taxon>Eutheria</taxon>
        <taxon>Laurasiatheria</taxon>
        <taxon>Artiodactyla</taxon>
        <taxon>Whippomorpha</taxon>
        <taxon>Cetacea</taxon>
        <taxon>Mysticeti</taxon>
        <taxon>Eschrichtiidae</taxon>
        <taxon>Eschrichtius</taxon>
    </lineage>
</organism>
<evidence type="ECO:0000256" key="1">
    <source>
        <dbReference type="SAM" id="MobiDB-lite"/>
    </source>
</evidence>
<comment type="caution">
    <text evidence="2">The sequence shown here is derived from an EMBL/GenBank/DDBJ whole genome shotgun (WGS) entry which is preliminary data.</text>
</comment>
<sequence length="145" mass="15705">MERKTLHQRPPTPRLWTGTGNANPDAWGRVGGRPGARTAPRPRLSAGSGLRRFPQTRIPAPPPTELFVPSRLGRRRRRSFHLSGVSRTPPPRDARSCRCVAKASPAEREPRPACRTAPARRGACAVGRPGPAEALGLEEPSWSAG</sequence>
<accession>A0AB34I1J9</accession>
<dbReference type="Proteomes" id="UP001159641">
    <property type="component" value="Unassembled WGS sequence"/>
</dbReference>
<dbReference type="AlphaFoldDB" id="A0AB34I1J9"/>